<dbReference type="CDD" id="cd17358">
    <property type="entry name" value="MFS_GLUT6_8_Class3_like"/>
    <property type="match status" value="1"/>
</dbReference>
<evidence type="ECO:0000256" key="6">
    <source>
        <dbReference type="ARBA" id="ARBA00023136"/>
    </source>
</evidence>
<dbReference type="InterPro" id="IPR003663">
    <property type="entry name" value="Sugar/inositol_transpt"/>
</dbReference>
<dbReference type="InterPro" id="IPR044775">
    <property type="entry name" value="MFS_ERD6/Tret1-like"/>
</dbReference>
<comment type="caution">
    <text evidence="11">The sequence shown here is derived from an EMBL/GenBank/DDBJ whole genome shotgun (WGS) entry which is preliminary data.</text>
</comment>
<evidence type="ECO:0000256" key="3">
    <source>
        <dbReference type="ARBA" id="ARBA00022597"/>
    </source>
</evidence>
<feature type="transmembrane region" description="Helical" evidence="9">
    <location>
        <begin position="57"/>
        <end position="75"/>
    </location>
</feature>
<name>A0A835F2T2_9POAL</name>
<organism evidence="11 12">
    <name type="scientific">Digitaria exilis</name>
    <dbReference type="NCBI Taxonomy" id="1010633"/>
    <lineage>
        <taxon>Eukaryota</taxon>
        <taxon>Viridiplantae</taxon>
        <taxon>Streptophyta</taxon>
        <taxon>Embryophyta</taxon>
        <taxon>Tracheophyta</taxon>
        <taxon>Spermatophyta</taxon>
        <taxon>Magnoliopsida</taxon>
        <taxon>Liliopsida</taxon>
        <taxon>Poales</taxon>
        <taxon>Poaceae</taxon>
        <taxon>PACMAD clade</taxon>
        <taxon>Panicoideae</taxon>
        <taxon>Panicodae</taxon>
        <taxon>Paniceae</taxon>
        <taxon>Anthephorinae</taxon>
        <taxon>Digitaria</taxon>
    </lineage>
</organism>
<feature type="transmembrane region" description="Helical" evidence="9">
    <location>
        <begin position="210"/>
        <end position="231"/>
    </location>
</feature>
<dbReference type="AlphaFoldDB" id="A0A835F2T2"/>
<keyword evidence="3" id="KW-0762">Sugar transport</keyword>
<dbReference type="InterPro" id="IPR005828">
    <property type="entry name" value="MFS_sugar_transport-like"/>
</dbReference>
<evidence type="ECO:0000259" key="10">
    <source>
        <dbReference type="PROSITE" id="PS50850"/>
    </source>
</evidence>
<keyword evidence="6 9" id="KW-0472">Membrane</keyword>
<evidence type="ECO:0000256" key="2">
    <source>
        <dbReference type="ARBA" id="ARBA00010992"/>
    </source>
</evidence>
<proteinExistence type="inferred from homology"/>
<dbReference type="PROSITE" id="PS00217">
    <property type="entry name" value="SUGAR_TRANSPORT_2"/>
    <property type="match status" value="1"/>
</dbReference>
<evidence type="ECO:0000256" key="7">
    <source>
        <dbReference type="RuleBase" id="RU003346"/>
    </source>
</evidence>
<dbReference type="PROSITE" id="PS00216">
    <property type="entry name" value="SUGAR_TRANSPORT_1"/>
    <property type="match status" value="1"/>
</dbReference>
<feature type="transmembrane region" description="Helical" evidence="9">
    <location>
        <begin position="464"/>
        <end position="482"/>
    </location>
</feature>
<protein>
    <recommendedName>
        <fullName evidence="10">Major facilitator superfamily (MFS) profile domain-containing protein</fullName>
    </recommendedName>
</protein>
<feature type="transmembrane region" description="Helical" evidence="9">
    <location>
        <begin position="329"/>
        <end position="351"/>
    </location>
</feature>
<dbReference type="InterPro" id="IPR020846">
    <property type="entry name" value="MFS_dom"/>
</dbReference>
<evidence type="ECO:0000256" key="5">
    <source>
        <dbReference type="ARBA" id="ARBA00022989"/>
    </source>
</evidence>
<gene>
    <name evidence="11" type="ORF">HU200_019196</name>
</gene>
<dbReference type="OrthoDB" id="6612291at2759"/>
<dbReference type="PANTHER" id="PTHR48021">
    <property type="match status" value="1"/>
</dbReference>
<dbReference type="PANTHER" id="PTHR48021:SF20">
    <property type="entry name" value="MAJOR FACILITATOR SUPERFAMILY (MFS) PROFILE DOMAIN-CONTAINING PROTEIN"/>
    <property type="match status" value="1"/>
</dbReference>
<feature type="transmembrane region" description="Helical" evidence="9">
    <location>
        <begin position="358"/>
        <end position="380"/>
    </location>
</feature>
<dbReference type="GO" id="GO:0051119">
    <property type="term" value="F:sugar transmembrane transporter activity"/>
    <property type="evidence" value="ECO:0007669"/>
    <property type="project" value="InterPro"/>
</dbReference>
<comment type="similarity">
    <text evidence="2 7">Belongs to the major facilitator superfamily. Sugar transporter (TC 2.A.1.1) family.</text>
</comment>
<evidence type="ECO:0000313" key="11">
    <source>
        <dbReference type="EMBL" id="KAF8726726.1"/>
    </source>
</evidence>
<feature type="transmembrane region" description="Helical" evidence="9">
    <location>
        <begin position="295"/>
        <end position="317"/>
    </location>
</feature>
<dbReference type="PRINTS" id="PR00171">
    <property type="entry name" value="SUGRTRNSPORT"/>
</dbReference>
<feature type="region of interest" description="Disordered" evidence="8">
    <location>
        <begin position="1"/>
        <end position="22"/>
    </location>
</feature>
<evidence type="ECO:0000313" key="12">
    <source>
        <dbReference type="Proteomes" id="UP000636709"/>
    </source>
</evidence>
<dbReference type="GO" id="GO:0016020">
    <property type="term" value="C:membrane"/>
    <property type="evidence" value="ECO:0007669"/>
    <property type="project" value="UniProtKB-SubCell"/>
</dbReference>
<evidence type="ECO:0000256" key="8">
    <source>
        <dbReference type="SAM" id="MobiDB-lite"/>
    </source>
</evidence>
<dbReference type="FunFam" id="1.20.1250.20:FF:000043">
    <property type="entry name" value="sugar transporter ERD6-like 6"/>
    <property type="match status" value="1"/>
</dbReference>
<evidence type="ECO:0000256" key="9">
    <source>
        <dbReference type="SAM" id="Phobius"/>
    </source>
</evidence>
<dbReference type="Gene3D" id="1.20.1250.20">
    <property type="entry name" value="MFS general substrate transporter like domains"/>
    <property type="match status" value="1"/>
</dbReference>
<sequence length="498" mass="53445">MGSTSNRSGAGAGEEDDGGMRKPLLVVNTGSWYRMSSRQSSVAPGASSVAVLRESHVSAFLCTLIVALGPIQFGFTSGFSSPTQDAMVRDLKLSVSEFSAFGSLSNVGAMVGAIASGQMAEHIGRKGSLMIAAIPNIIGWLAISFAKDTSFLYMGRLLEGFGVGIISYTVPVYIAEISPQNMRGALGSVNQLSVTIGILLAYLLGMFVPWRLLAVMGALPCTILIPGLFFIPESPRWLAKMNLMEDCETSLQVLRGFETDITAEVNDIKRAVISASKRTTISFQELNQKKYRTPLILGIGLLVLQNLSGINGILFYASNIFKAAGVTNSDLATCSLGAIQVLATGVTTWLLDRAGRRILLIVSTSGMTLCLLAVSVVFFLKDNVSHDSDTYYILSMISLVALVAFVIAFSFGMGAIPWLMMSEILPVSIKSLGGSIATLAAWLTSFAITMTANLMLTWSVGGTFLSYMIVSAFTLVFVVLWVPETKGRTLEEIQWSFR</sequence>
<dbReference type="NCBIfam" id="TIGR00879">
    <property type="entry name" value="SP"/>
    <property type="match status" value="1"/>
</dbReference>
<feature type="transmembrane region" description="Helical" evidence="9">
    <location>
        <begin position="432"/>
        <end position="458"/>
    </location>
</feature>
<dbReference type="Proteomes" id="UP000636709">
    <property type="component" value="Unassembled WGS sequence"/>
</dbReference>
<evidence type="ECO:0000256" key="1">
    <source>
        <dbReference type="ARBA" id="ARBA00004141"/>
    </source>
</evidence>
<accession>A0A835F2T2</accession>
<dbReference type="EMBL" id="JACEFO010001646">
    <property type="protein sequence ID" value="KAF8726726.1"/>
    <property type="molecule type" value="Genomic_DNA"/>
</dbReference>
<feature type="domain" description="Major facilitator superfamily (MFS) profile" evidence="10">
    <location>
        <begin position="62"/>
        <end position="486"/>
    </location>
</feature>
<dbReference type="SUPFAM" id="SSF103473">
    <property type="entry name" value="MFS general substrate transporter"/>
    <property type="match status" value="1"/>
</dbReference>
<keyword evidence="5 9" id="KW-1133">Transmembrane helix</keyword>
<feature type="transmembrane region" description="Helical" evidence="9">
    <location>
        <begin position="127"/>
        <end position="145"/>
    </location>
</feature>
<feature type="transmembrane region" description="Helical" evidence="9">
    <location>
        <begin position="95"/>
        <end position="115"/>
    </location>
</feature>
<reference evidence="11" key="1">
    <citation type="submission" date="2020-07" db="EMBL/GenBank/DDBJ databases">
        <title>Genome sequence and genetic diversity analysis of an under-domesticated orphan crop, white fonio (Digitaria exilis).</title>
        <authorList>
            <person name="Bennetzen J.L."/>
            <person name="Chen S."/>
            <person name="Ma X."/>
            <person name="Wang X."/>
            <person name="Yssel A.E.J."/>
            <person name="Chaluvadi S.R."/>
            <person name="Johnson M."/>
            <person name="Gangashetty P."/>
            <person name="Hamidou F."/>
            <person name="Sanogo M.D."/>
            <person name="Zwaenepoel A."/>
            <person name="Wallace J."/>
            <person name="Van De Peer Y."/>
            <person name="Van Deynze A."/>
        </authorList>
    </citation>
    <scope>NUCLEOTIDE SEQUENCE</scope>
    <source>
        <tissue evidence="11">Leaves</tissue>
    </source>
</reference>
<evidence type="ECO:0000256" key="4">
    <source>
        <dbReference type="ARBA" id="ARBA00022692"/>
    </source>
</evidence>
<comment type="subcellular location">
    <subcellularLocation>
        <location evidence="1">Membrane</location>
        <topology evidence="1">Multi-pass membrane protein</topology>
    </subcellularLocation>
</comment>
<keyword evidence="12" id="KW-1185">Reference proteome</keyword>
<dbReference type="PROSITE" id="PS50850">
    <property type="entry name" value="MFS"/>
    <property type="match status" value="1"/>
</dbReference>
<feature type="transmembrane region" description="Helical" evidence="9">
    <location>
        <begin position="151"/>
        <end position="174"/>
    </location>
</feature>
<keyword evidence="4 9" id="KW-0812">Transmembrane</keyword>
<feature type="transmembrane region" description="Helical" evidence="9">
    <location>
        <begin position="392"/>
        <end position="420"/>
    </location>
</feature>
<dbReference type="InterPro" id="IPR005829">
    <property type="entry name" value="Sugar_transporter_CS"/>
</dbReference>
<dbReference type="InterPro" id="IPR036259">
    <property type="entry name" value="MFS_trans_sf"/>
</dbReference>
<keyword evidence="7" id="KW-0813">Transport</keyword>
<dbReference type="Pfam" id="PF00083">
    <property type="entry name" value="Sugar_tr"/>
    <property type="match status" value="1"/>
</dbReference>
<feature type="transmembrane region" description="Helical" evidence="9">
    <location>
        <begin position="186"/>
        <end position="204"/>
    </location>
</feature>
<dbReference type="InterPro" id="IPR050549">
    <property type="entry name" value="MFS_Trehalose_Transporter"/>
</dbReference>